<accession>X1H9W4</accession>
<evidence type="ECO:0000313" key="1">
    <source>
        <dbReference type="EMBL" id="GAH50639.1"/>
    </source>
</evidence>
<sequence>MNAKQRYDKKVKQTRIFLSDYLLLKEFSRRAGVSMAEALHKLIIGLKPEPKPGAITTTPAPAAQVTGIPVPVLRVVPVTTMVTNGSKVAAFRIKTGVTRYE</sequence>
<comment type="caution">
    <text evidence="1">The sequence shown here is derived from an EMBL/GenBank/DDBJ whole genome shotgun (WGS) entry which is preliminary data.</text>
</comment>
<protein>
    <submittedName>
        <fullName evidence="1">Uncharacterized protein</fullName>
    </submittedName>
</protein>
<dbReference type="AlphaFoldDB" id="X1H9W4"/>
<gene>
    <name evidence="1" type="ORF">S03H2_35772</name>
</gene>
<reference evidence="1" key="1">
    <citation type="journal article" date="2014" name="Front. Microbiol.">
        <title>High frequency of phylogenetically diverse reductive dehalogenase-homologous genes in deep subseafloor sedimentary metagenomes.</title>
        <authorList>
            <person name="Kawai M."/>
            <person name="Futagami T."/>
            <person name="Toyoda A."/>
            <person name="Takaki Y."/>
            <person name="Nishi S."/>
            <person name="Hori S."/>
            <person name="Arai W."/>
            <person name="Tsubouchi T."/>
            <person name="Morono Y."/>
            <person name="Uchiyama I."/>
            <person name="Ito T."/>
            <person name="Fujiyama A."/>
            <person name="Inagaki F."/>
            <person name="Takami H."/>
        </authorList>
    </citation>
    <scope>NUCLEOTIDE SEQUENCE</scope>
    <source>
        <strain evidence="1">Expedition CK06-06</strain>
    </source>
</reference>
<organism evidence="1">
    <name type="scientific">marine sediment metagenome</name>
    <dbReference type="NCBI Taxonomy" id="412755"/>
    <lineage>
        <taxon>unclassified sequences</taxon>
        <taxon>metagenomes</taxon>
        <taxon>ecological metagenomes</taxon>
    </lineage>
</organism>
<proteinExistence type="predicted"/>
<name>X1H9W4_9ZZZZ</name>
<dbReference type="EMBL" id="BARU01021901">
    <property type="protein sequence ID" value="GAH50639.1"/>
    <property type="molecule type" value="Genomic_DNA"/>
</dbReference>